<gene>
    <name evidence="2" type="ORF">PR048_024469</name>
</gene>
<dbReference type="EMBL" id="JARBHB010000010">
    <property type="protein sequence ID" value="KAJ8873647.1"/>
    <property type="molecule type" value="Genomic_DNA"/>
</dbReference>
<evidence type="ECO:0000256" key="1">
    <source>
        <dbReference type="SAM" id="MobiDB-lite"/>
    </source>
</evidence>
<protein>
    <submittedName>
        <fullName evidence="2">Uncharacterized protein</fullName>
    </submittedName>
</protein>
<organism evidence="2 3">
    <name type="scientific">Dryococelus australis</name>
    <dbReference type="NCBI Taxonomy" id="614101"/>
    <lineage>
        <taxon>Eukaryota</taxon>
        <taxon>Metazoa</taxon>
        <taxon>Ecdysozoa</taxon>
        <taxon>Arthropoda</taxon>
        <taxon>Hexapoda</taxon>
        <taxon>Insecta</taxon>
        <taxon>Pterygota</taxon>
        <taxon>Neoptera</taxon>
        <taxon>Polyneoptera</taxon>
        <taxon>Phasmatodea</taxon>
        <taxon>Verophasmatodea</taxon>
        <taxon>Anareolatae</taxon>
        <taxon>Phasmatidae</taxon>
        <taxon>Eurycanthinae</taxon>
        <taxon>Dryococelus</taxon>
    </lineage>
</organism>
<feature type="region of interest" description="Disordered" evidence="1">
    <location>
        <begin position="1"/>
        <end position="39"/>
    </location>
</feature>
<reference evidence="2 3" key="1">
    <citation type="submission" date="2023-02" db="EMBL/GenBank/DDBJ databases">
        <title>LHISI_Scaffold_Assembly.</title>
        <authorList>
            <person name="Stuart O.P."/>
            <person name="Cleave R."/>
            <person name="Magrath M.J.L."/>
            <person name="Mikheyev A.S."/>
        </authorList>
    </citation>
    <scope>NUCLEOTIDE SEQUENCE [LARGE SCALE GENOMIC DNA]</scope>
    <source>
        <strain evidence="2">Daus_M_001</strain>
        <tissue evidence="2">Leg muscle</tissue>
    </source>
</reference>
<dbReference type="Proteomes" id="UP001159363">
    <property type="component" value="Chromosome 9"/>
</dbReference>
<feature type="region of interest" description="Disordered" evidence="1">
    <location>
        <begin position="137"/>
        <end position="165"/>
    </location>
</feature>
<comment type="caution">
    <text evidence="2">The sequence shown here is derived from an EMBL/GenBank/DDBJ whole genome shotgun (WGS) entry which is preliminary data.</text>
</comment>
<accession>A0ABQ9GNN1</accession>
<proteinExistence type="predicted"/>
<evidence type="ECO:0000313" key="3">
    <source>
        <dbReference type="Proteomes" id="UP001159363"/>
    </source>
</evidence>
<evidence type="ECO:0000313" key="2">
    <source>
        <dbReference type="EMBL" id="KAJ8873647.1"/>
    </source>
</evidence>
<keyword evidence="3" id="KW-1185">Reference proteome</keyword>
<sequence>MATNQTRGLFPRIPATDERPSSLTSKEPGSARLPPMQSGFNPRPGNSGFSHVGIVPDDAVGRQVFSFISRFTRPFHSGAAPYSPQSPSPALKTLVLRAVQISLLTQRNPQRHFASINSYILRQSVVPVLKAVHGKIGPGLSPRRRIQNHTTLSPEKLAGGGEGSSPMLARRDQHLTAYFTSPRAPRRTQMTQAGNIAEADTQTKQLSPAKRSRLGARLNINQKLFSVRRNKRRKGDCSRWRPCKAGRRTGTRRQRKTEATQSLVRWRVLQVFGVWWANLHCETPIAGDRELPQKFHRWLTWRIPRIHFAGQARVQNNVCLENWSRWSTRCFDTSRRTPAQSSPSTVTAGSQCTVELANFSDDALSCIGANRNLSVRFVTGSRSYRIYSQQRMNSPTRTEPFSLDADSLLASHRGEPGSIPGRVTPGLSHVGIMPDDAAGRRVFSGGLPFFPPPSFRRYSILTSITLIDYQDLVVKSRPNLFTSLTYRKHNNKDTKQKGVSLTAAKRAGRKASAVWWPGIVLRSANLKVGSPNRKKSLPTFHSLGQLISTRKICTP</sequence>
<feature type="compositionally biased region" description="Basic residues" evidence="1">
    <location>
        <begin position="241"/>
        <end position="255"/>
    </location>
</feature>
<name>A0ABQ9GNN1_9NEOP</name>
<feature type="region of interest" description="Disordered" evidence="1">
    <location>
        <begin position="231"/>
        <end position="257"/>
    </location>
</feature>